<dbReference type="KEGG" id="uru:DSM104443_02598"/>
<evidence type="ECO:0000313" key="1">
    <source>
        <dbReference type="EMBL" id="QJR11520.1"/>
    </source>
</evidence>
<dbReference type="Proteomes" id="UP000501534">
    <property type="component" value="Chromosome"/>
</dbReference>
<dbReference type="RefSeq" id="WP_171092934.1">
    <property type="nucleotide sequence ID" value="NZ_CP053069.1"/>
</dbReference>
<sequence length="91" mass="9753">MAPSQSAPPAIDAQALAQALSTLGLMYGARDALVGHAASAQDESEAIRNFIRVERAHLLATYDLEALVNLVMDARHRNHSAPASIEQYTPN</sequence>
<proteinExistence type="predicted"/>
<accession>A0A6M4GW57</accession>
<name>A0A6M4GW57_9PROT</name>
<gene>
    <name evidence="1" type="ORF">DSM104443_02598</name>
</gene>
<protein>
    <submittedName>
        <fullName evidence="1">Uncharacterized protein</fullName>
    </submittedName>
</protein>
<reference evidence="1 2" key="1">
    <citation type="submission" date="2020-04" db="EMBL/GenBank/DDBJ databases">
        <title>Usitatibacter rugosus gen. nov., sp. nov. and Usitatibacter palustris sp. nov., novel members of Usitatibacteraceae fam. nov. within the order Nitrosomonadales isolated from soil.</title>
        <authorList>
            <person name="Huber K.J."/>
            <person name="Neumann-Schaal M."/>
            <person name="Geppert A."/>
            <person name="Luckner M."/>
            <person name="Wanner G."/>
            <person name="Overmann J."/>
        </authorList>
    </citation>
    <scope>NUCLEOTIDE SEQUENCE [LARGE SCALE GENOMIC DNA]</scope>
    <source>
        <strain evidence="1 2">0125_3</strain>
    </source>
</reference>
<organism evidence="1 2">
    <name type="scientific">Usitatibacter rugosus</name>
    <dbReference type="NCBI Taxonomy" id="2732067"/>
    <lineage>
        <taxon>Bacteria</taxon>
        <taxon>Pseudomonadati</taxon>
        <taxon>Pseudomonadota</taxon>
        <taxon>Betaproteobacteria</taxon>
        <taxon>Nitrosomonadales</taxon>
        <taxon>Usitatibacteraceae</taxon>
        <taxon>Usitatibacter</taxon>
    </lineage>
</organism>
<dbReference type="EMBL" id="CP053069">
    <property type="protein sequence ID" value="QJR11520.1"/>
    <property type="molecule type" value="Genomic_DNA"/>
</dbReference>
<evidence type="ECO:0000313" key="2">
    <source>
        <dbReference type="Proteomes" id="UP000501534"/>
    </source>
</evidence>
<keyword evidence="2" id="KW-1185">Reference proteome</keyword>
<dbReference type="AlphaFoldDB" id="A0A6M4GW57"/>